<reference evidence="2 3" key="1">
    <citation type="journal article" date="2015" name="Microbiome">
        <title>Genomic resolution of linkages in carbon, nitrogen, and sulfur cycling among widespread estuary sediment bacteria.</title>
        <authorList>
            <person name="Baker B.J."/>
            <person name="Lazar C.S."/>
            <person name="Teske A.P."/>
            <person name="Dick G.J."/>
        </authorList>
    </citation>
    <scope>NUCLEOTIDE SEQUENCE [LARGE SCALE GENOMIC DNA]</scope>
    <source>
        <strain evidence="2">DG_54_3</strain>
    </source>
</reference>
<organism evidence="2 3">
    <name type="scientific">candidate division WOR-1 bacterium DG_54_3</name>
    <dbReference type="NCBI Taxonomy" id="1703775"/>
    <lineage>
        <taxon>Bacteria</taxon>
        <taxon>Bacillati</taxon>
        <taxon>Saganbacteria</taxon>
    </lineage>
</organism>
<dbReference type="Proteomes" id="UP000051861">
    <property type="component" value="Unassembled WGS sequence"/>
</dbReference>
<sequence length="118" mass="13664">MQRSDLAIKGKAEHTKRRQQIDLLLKKAMKGNGRAKLKLYRDFGIRLYSSNEVEKYVQQRVTQEYASSEKRASNGPTAVSRKTKPKRLSKVTFKQSRSKNPISQGRSKERTRKLVKKV</sequence>
<proteinExistence type="predicted"/>
<evidence type="ECO:0000313" key="2">
    <source>
        <dbReference type="EMBL" id="KPJ65924.1"/>
    </source>
</evidence>
<feature type="compositionally biased region" description="Polar residues" evidence="1">
    <location>
        <begin position="92"/>
        <end position="105"/>
    </location>
</feature>
<accession>A0A0S7XU99</accession>
<protein>
    <submittedName>
        <fullName evidence="2">Uncharacterized protein</fullName>
    </submittedName>
</protein>
<evidence type="ECO:0000313" key="3">
    <source>
        <dbReference type="Proteomes" id="UP000051861"/>
    </source>
</evidence>
<comment type="caution">
    <text evidence="2">The sequence shown here is derived from an EMBL/GenBank/DDBJ whole genome shotgun (WGS) entry which is preliminary data.</text>
</comment>
<gene>
    <name evidence="2" type="ORF">AMJ44_09215</name>
</gene>
<feature type="compositionally biased region" description="Basic residues" evidence="1">
    <location>
        <begin position="109"/>
        <end position="118"/>
    </location>
</feature>
<feature type="region of interest" description="Disordered" evidence="1">
    <location>
        <begin position="64"/>
        <end position="118"/>
    </location>
</feature>
<evidence type="ECO:0000256" key="1">
    <source>
        <dbReference type="SAM" id="MobiDB-lite"/>
    </source>
</evidence>
<dbReference type="EMBL" id="LIZX01000097">
    <property type="protein sequence ID" value="KPJ65924.1"/>
    <property type="molecule type" value="Genomic_DNA"/>
</dbReference>
<name>A0A0S7XU99_UNCSA</name>
<dbReference type="AlphaFoldDB" id="A0A0S7XU99"/>